<name>A0A8F1NN33_9ZZZZ</name>
<protein>
    <submittedName>
        <fullName evidence="2">Uncharacterized protein</fullName>
    </submittedName>
</protein>
<sequence length="106" mass="12095">MEVKLMNINLTFLAQIIQIIGCLCSLWVYIDASGHKIGRTPQGGLFNIGAGWWGVPSFLLWIVIFPLYLIKRKKLIALAKTYPIEPKARKFKIIIFVLICALLIFF</sequence>
<keyword evidence="1" id="KW-1133">Transmembrane helix</keyword>
<feature type="transmembrane region" description="Helical" evidence="1">
    <location>
        <begin position="50"/>
        <end position="70"/>
    </location>
</feature>
<proteinExistence type="predicted"/>
<accession>A0A8F1NN33</accession>
<reference evidence="2" key="1">
    <citation type="journal article" date="2021" name="Viruses">
        <title>Circular Rep-Encoding Single-Stranded DNA Sequences in Milk from Water Buffaloes (Bubalus arnee f. bubalis).</title>
        <authorList>
            <person name="Koenig M.-T."/>
            <person name="Fux R."/>
            <person name="Link E."/>
            <person name="Sutter G."/>
            <person name="Maertlbauer E."/>
            <person name="Didier A."/>
        </authorList>
    </citation>
    <scope>NUCLEOTIDE SEQUENCE</scope>
    <source>
        <strain evidence="2">13BAMI.2092</strain>
    </source>
</reference>
<organism evidence="2">
    <name type="scientific">SPHINX/BMMF group 1 DNA sequence</name>
    <dbReference type="NCBI Taxonomy" id="2502151"/>
    <lineage>
        <taxon>unclassified sequences</taxon>
    </lineage>
</organism>
<feature type="transmembrane region" description="Helical" evidence="1">
    <location>
        <begin position="90"/>
        <end position="105"/>
    </location>
</feature>
<evidence type="ECO:0000313" key="2">
    <source>
        <dbReference type="EMBL" id="QWQ66135.1"/>
    </source>
</evidence>
<dbReference type="EMBL" id="MW828663">
    <property type="protein sequence ID" value="QWQ66135.1"/>
    <property type="molecule type" value="Genomic_DNA"/>
</dbReference>
<evidence type="ECO:0000256" key="1">
    <source>
        <dbReference type="SAM" id="Phobius"/>
    </source>
</evidence>
<dbReference type="AlphaFoldDB" id="A0A8F1NN33"/>
<keyword evidence="1" id="KW-0472">Membrane</keyword>
<feature type="transmembrane region" description="Helical" evidence="1">
    <location>
        <begin position="12"/>
        <end position="30"/>
    </location>
</feature>
<keyword evidence="1" id="KW-0812">Transmembrane</keyword>